<keyword evidence="7" id="KW-0222">Digestion</keyword>
<dbReference type="SUPFAM" id="SSF50630">
    <property type="entry name" value="Acid proteases"/>
    <property type="match status" value="1"/>
</dbReference>
<evidence type="ECO:0000256" key="15">
    <source>
        <dbReference type="ARBA" id="ARBA00033248"/>
    </source>
</evidence>
<evidence type="ECO:0000256" key="1">
    <source>
        <dbReference type="ARBA" id="ARBA00004613"/>
    </source>
</evidence>
<keyword evidence="5 18" id="KW-0732">Signal</keyword>
<feature type="disulfide bond" evidence="16">
    <location>
        <begin position="105"/>
        <end position="110"/>
    </location>
</feature>
<dbReference type="GO" id="GO:0004190">
    <property type="term" value="F:aspartic-type endopeptidase activity"/>
    <property type="evidence" value="ECO:0007669"/>
    <property type="project" value="UniProtKB-KW"/>
</dbReference>
<dbReference type="Gene3D" id="6.10.140.60">
    <property type="match status" value="1"/>
</dbReference>
<feature type="domain" description="Peptidase A1" evidence="19">
    <location>
        <begin position="74"/>
        <end position="307"/>
    </location>
</feature>
<proteinExistence type="inferred from homology"/>
<keyword evidence="6" id="KW-0064">Aspartyl protease</keyword>
<organism evidence="20 21">
    <name type="scientific">Propithecus coquereli</name>
    <name type="common">Coquerel's sifaka</name>
    <name type="synonym">Propithecus verreauxi coquereli</name>
    <dbReference type="NCBI Taxonomy" id="379532"/>
    <lineage>
        <taxon>Eukaryota</taxon>
        <taxon>Metazoa</taxon>
        <taxon>Chordata</taxon>
        <taxon>Craniata</taxon>
        <taxon>Vertebrata</taxon>
        <taxon>Euteleostomi</taxon>
        <taxon>Mammalia</taxon>
        <taxon>Eutheria</taxon>
        <taxon>Euarchontoglires</taxon>
        <taxon>Primates</taxon>
        <taxon>Strepsirrhini</taxon>
        <taxon>Lemuriformes</taxon>
        <taxon>Indriidae</taxon>
        <taxon>Propithecus</taxon>
    </lineage>
</organism>
<keyword evidence="21" id="KW-1185">Reference proteome</keyword>
<keyword evidence="4" id="KW-0645">Protease</keyword>
<evidence type="ECO:0000256" key="4">
    <source>
        <dbReference type="ARBA" id="ARBA00022670"/>
    </source>
</evidence>
<keyword evidence="10 16" id="KW-1015">Disulfide bond</keyword>
<evidence type="ECO:0000256" key="7">
    <source>
        <dbReference type="ARBA" id="ARBA00022757"/>
    </source>
</evidence>
<keyword evidence="3" id="KW-0964">Secreted</keyword>
<evidence type="ECO:0000256" key="3">
    <source>
        <dbReference type="ARBA" id="ARBA00022525"/>
    </source>
</evidence>
<reference evidence="20" key="2">
    <citation type="submission" date="2025-09" db="UniProtKB">
        <authorList>
            <consortium name="Ensembl"/>
        </authorList>
    </citation>
    <scope>IDENTIFICATION</scope>
</reference>
<feature type="signal peptide" evidence="18">
    <location>
        <begin position="1"/>
        <end position="16"/>
    </location>
</feature>
<evidence type="ECO:0000313" key="20">
    <source>
        <dbReference type="Ensembl" id="ENSPCOP00000031407.1"/>
    </source>
</evidence>
<keyword evidence="8" id="KW-0378">Hydrolase</keyword>
<dbReference type="PANTHER" id="PTHR47966:SF72">
    <property type="entry name" value="GASTRICSIN"/>
    <property type="match status" value="1"/>
</dbReference>
<dbReference type="GO" id="GO:0006508">
    <property type="term" value="P:proteolysis"/>
    <property type="evidence" value="ECO:0007669"/>
    <property type="project" value="UniProtKB-KW"/>
</dbReference>
<evidence type="ECO:0000256" key="14">
    <source>
        <dbReference type="ARBA" id="ARBA00023821"/>
    </source>
</evidence>
<comment type="catalytic activity">
    <reaction evidence="11">
        <text>More restricted specificity than pepsin A, but shows preferential cleavage at Tyr-|-Xaa bonds. High activity on hemoglobin.</text>
        <dbReference type="EC" id="3.4.23.3"/>
    </reaction>
</comment>
<protein>
    <recommendedName>
        <fullName evidence="14">Gastricsin</fullName>
        <ecNumber evidence="13">3.4.23.3</ecNumber>
    </recommendedName>
    <alternativeName>
        <fullName evidence="15">Pepsinogen C</fullName>
    </alternativeName>
</protein>
<evidence type="ECO:0000259" key="19">
    <source>
        <dbReference type="PROSITE" id="PS51767"/>
    </source>
</evidence>
<evidence type="ECO:0000256" key="2">
    <source>
        <dbReference type="ARBA" id="ARBA00007447"/>
    </source>
</evidence>
<accession>A0A2K6GYQ8</accession>
<dbReference type="GO" id="GO:0005615">
    <property type="term" value="C:extracellular space"/>
    <property type="evidence" value="ECO:0007669"/>
    <property type="project" value="TreeGrafter"/>
</dbReference>
<reference evidence="20" key="1">
    <citation type="submission" date="2025-08" db="UniProtKB">
        <authorList>
            <consortium name="Ensembl"/>
        </authorList>
    </citation>
    <scope>IDENTIFICATION</scope>
</reference>
<comment type="function">
    <text evidence="12">Hydrolyzes a variety of proteins.</text>
</comment>
<dbReference type="AlphaFoldDB" id="A0A2K6GYQ8"/>
<name>A0A2K6GYQ8_PROCO</name>
<evidence type="ECO:0000256" key="10">
    <source>
        <dbReference type="ARBA" id="ARBA00023157"/>
    </source>
</evidence>
<gene>
    <name evidence="20" type="primary">PGC</name>
</gene>
<feature type="region of interest" description="Disordered" evidence="17">
    <location>
        <begin position="288"/>
        <end position="307"/>
    </location>
</feature>
<evidence type="ECO:0000256" key="18">
    <source>
        <dbReference type="SAM" id="SignalP"/>
    </source>
</evidence>
<dbReference type="InterPro" id="IPR001461">
    <property type="entry name" value="Aspartic_peptidase_A1"/>
</dbReference>
<evidence type="ECO:0000256" key="11">
    <source>
        <dbReference type="ARBA" id="ARBA00023733"/>
    </source>
</evidence>
<dbReference type="Proteomes" id="UP000233160">
    <property type="component" value="Unassembled WGS sequence"/>
</dbReference>
<dbReference type="InterPro" id="IPR021109">
    <property type="entry name" value="Peptidase_aspartic_dom_sf"/>
</dbReference>
<evidence type="ECO:0000256" key="13">
    <source>
        <dbReference type="ARBA" id="ARBA00023796"/>
    </source>
</evidence>
<dbReference type="PROSITE" id="PS00141">
    <property type="entry name" value="ASP_PROTEASE"/>
    <property type="match status" value="1"/>
</dbReference>
<dbReference type="PROSITE" id="PS51767">
    <property type="entry name" value="PEPTIDASE_A1"/>
    <property type="match status" value="1"/>
</dbReference>
<dbReference type="InterPro" id="IPR033121">
    <property type="entry name" value="PEPTIDASE_A1"/>
</dbReference>
<evidence type="ECO:0000256" key="5">
    <source>
        <dbReference type="ARBA" id="ARBA00022729"/>
    </source>
</evidence>
<dbReference type="InterPro" id="IPR012848">
    <property type="entry name" value="Aspartic_peptidase_N"/>
</dbReference>
<dbReference type="Pfam" id="PF07966">
    <property type="entry name" value="A1_Propeptide"/>
    <property type="match status" value="1"/>
</dbReference>
<dbReference type="Ensembl" id="ENSPCOT00000042362.1">
    <property type="protein sequence ID" value="ENSPCOP00000031407.1"/>
    <property type="gene ID" value="ENSPCOG00000028478.1"/>
</dbReference>
<keyword evidence="9" id="KW-0865">Zymogen</keyword>
<evidence type="ECO:0000256" key="8">
    <source>
        <dbReference type="ARBA" id="ARBA00022801"/>
    </source>
</evidence>
<evidence type="ECO:0000256" key="17">
    <source>
        <dbReference type="SAM" id="MobiDB-lite"/>
    </source>
</evidence>
<evidence type="ECO:0000313" key="21">
    <source>
        <dbReference type="Proteomes" id="UP000233160"/>
    </source>
</evidence>
<dbReference type="PANTHER" id="PTHR47966">
    <property type="entry name" value="BETA-SITE APP-CLEAVING ENZYME, ISOFORM A-RELATED"/>
    <property type="match status" value="1"/>
</dbReference>
<dbReference type="GeneTree" id="ENSGT00940000160626"/>
<dbReference type="GO" id="GO:0007586">
    <property type="term" value="P:digestion"/>
    <property type="evidence" value="ECO:0007669"/>
    <property type="project" value="UniProtKB-KW"/>
</dbReference>
<feature type="region of interest" description="Disordered" evidence="17">
    <location>
        <begin position="226"/>
        <end position="256"/>
    </location>
</feature>
<evidence type="ECO:0000256" key="6">
    <source>
        <dbReference type="ARBA" id="ARBA00022750"/>
    </source>
</evidence>
<dbReference type="InterPro" id="IPR001969">
    <property type="entry name" value="Aspartic_peptidase_AS"/>
</dbReference>
<dbReference type="FunFam" id="2.40.70.10:FF:000004">
    <property type="entry name" value="Pepsin A"/>
    <property type="match status" value="1"/>
</dbReference>
<dbReference type="Pfam" id="PF00026">
    <property type="entry name" value="Asp"/>
    <property type="match status" value="1"/>
</dbReference>
<evidence type="ECO:0000256" key="9">
    <source>
        <dbReference type="ARBA" id="ARBA00023145"/>
    </source>
</evidence>
<evidence type="ECO:0000256" key="16">
    <source>
        <dbReference type="PIRSR" id="PIRSR601461-2"/>
    </source>
</evidence>
<comment type="similarity">
    <text evidence="2">Belongs to the peptidase A1 family.</text>
</comment>
<evidence type="ECO:0000256" key="12">
    <source>
        <dbReference type="ARBA" id="ARBA00023749"/>
    </source>
</evidence>
<comment type="subcellular location">
    <subcellularLocation>
        <location evidence="1">Secreted</location>
    </subcellularLocation>
</comment>
<dbReference type="Gene3D" id="2.40.70.10">
    <property type="entry name" value="Acid Proteases"/>
    <property type="match status" value="1"/>
</dbReference>
<dbReference type="EC" id="3.4.23.3" evidence="13"/>
<feature type="chain" id="PRO_5014401957" description="Gastricsin" evidence="18">
    <location>
        <begin position="17"/>
        <end position="307"/>
    </location>
</feature>
<sequence>MKWMVVALVYLQLLEAAVIRVPVKKYKSIRETVKEKGLLEEFLRTRKHDPAQKYRFNQVVVVGYEPIYYKDASYFGEIAIGTPPQKFKILFDTGSSDFWVPSIYCRTVACTNHSRFDPSKSSTFSTKWQSFSLEYGSGSLSGFFAYDTVFPTIQIPDQQFGLSDYERGMAFFYSEFDGILGMGYPDLSTNGATTVFEGMLQQEILTDPVFSFYLYNLVLESSGLDPPLTSNNQPPSPDSYPTLQPPGEASATNTECPSLPFTKALSLSSPSRKLTSWVVEGRGEGVWGGVGVPTTRGSPGGRHHSRA</sequence>